<dbReference type="Proteomes" id="UP000580654">
    <property type="component" value="Unassembled WGS sequence"/>
</dbReference>
<protein>
    <submittedName>
        <fullName evidence="2">Uncharacterized protein</fullName>
    </submittedName>
</protein>
<dbReference type="EMBL" id="JACIJD010000045">
    <property type="protein sequence ID" value="MBB5696468.1"/>
    <property type="molecule type" value="Genomic_DNA"/>
</dbReference>
<evidence type="ECO:0000313" key="2">
    <source>
        <dbReference type="EMBL" id="MBB5696468.1"/>
    </source>
</evidence>
<evidence type="ECO:0000313" key="3">
    <source>
        <dbReference type="Proteomes" id="UP000580654"/>
    </source>
</evidence>
<organism evidence="2 3">
    <name type="scientific">Muricoccus pecuniae</name>
    <dbReference type="NCBI Taxonomy" id="693023"/>
    <lineage>
        <taxon>Bacteria</taxon>
        <taxon>Pseudomonadati</taxon>
        <taxon>Pseudomonadota</taxon>
        <taxon>Alphaproteobacteria</taxon>
        <taxon>Acetobacterales</taxon>
        <taxon>Roseomonadaceae</taxon>
        <taxon>Muricoccus</taxon>
    </lineage>
</organism>
<comment type="caution">
    <text evidence="2">The sequence shown here is derived from an EMBL/GenBank/DDBJ whole genome shotgun (WGS) entry which is preliminary data.</text>
</comment>
<sequence length="56" mass="6127">MTLELETHSQQQPIDCDDIDAFGLRFIEPAPTTAGGTTTTKTVSVPWDTDPEDSDM</sequence>
<evidence type="ECO:0000256" key="1">
    <source>
        <dbReference type="SAM" id="MobiDB-lite"/>
    </source>
</evidence>
<gene>
    <name evidence="2" type="ORF">FHS87_004539</name>
</gene>
<keyword evidence="3" id="KW-1185">Reference proteome</keyword>
<name>A0A840Y5P1_9PROT</name>
<dbReference type="AlphaFoldDB" id="A0A840Y5P1"/>
<reference evidence="2 3" key="1">
    <citation type="submission" date="2020-08" db="EMBL/GenBank/DDBJ databases">
        <title>Genomic Encyclopedia of Type Strains, Phase IV (KMG-IV): sequencing the most valuable type-strain genomes for metagenomic binning, comparative biology and taxonomic classification.</title>
        <authorList>
            <person name="Goeker M."/>
        </authorList>
    </citation>
    <scope>NUCLEOTIDE SEQUENCE [LARGE SCALE GENOMIC DNA]</scope>
    <source>
        <strain evidence="2 3">DSM 25622</strain>
    </source>
</reference>
<accession>A0A840Y5P1</accession>
<feature type="compositionally biased region" description="Low complexity" evidence="1">
    <location>
        <begin position="29"/>
        <end position="40"/>
    </location>
</feature>
<feature type="region of interest" description="Disordered" evidence="1">
    <location>
        <begin position="29"/>
        <end position="56"/>
    </location>
</feature>
<proteinExistence type="predicted"/>